<evidence type="ECO:0000256" key="2">
    <source>
        <dbReference type="ARBA" id="ARBA00006484"/>
    </source>
</evidence>
<feature type="binding site" evidence="8">
    <location>
        <begin position="65"/>
        <end position="66"/>
    </location>
    <ligand>
        <name>NAD(+)</name>
        <dbReference type="ChEBI" id="CHEBI:57540"/>
    </ligand>
</feature>
<dbReference type="InterPro" id="IPR002347">
    <property type="entry name" value="SDR_fam"/>
</dbReference>
<feature type="binding site" evidence="8">
    <location>
        <begin position="18"/>
        <end position="20"/>
    </location>
    <ligand>
        <name>NAD(+)</name>
        <dbReference type="ChEBI" id="CHEBI:57540"/>
    </ligand>
</feature>
<dbReference type="PROSITE" id="PS00061">
    <property type="entry name" value="ADH_SHORT"/>
    <property type="match status" value="1"/>
</dbReference>
<evidence type="ECO:0000256" key="3">
    <source>
        <dbReference type="ARBA" id="ARBA00012848"/>
    </source>
</evidence>
<comment type="caution">
    <text evidence="10">The sequence shown here is derived from an EMBL/GenBank/DDBJ whole genome shotgun (WGS) entry which is preliminary data.</text>
</comment>
<dbReference type="GO" id="GO:0008206">
    <property type="term" value="P:bile acid metabolic process"/>
    <property type="evidence" value="ECO:0007669"/>
    <property type="project" value="UniProtKB-ARBA"/>
</dbReference>
<evidence type="ECO:0000256" key="6">
    <source>
        <dbReference type="ARBA" id="ARBA00047315"/>
    </source>
</evidence>
<dbReference type="InterPro" id="IPR014007">
    <property type="entry name" value="23BDH"/>
</dbReference>
<comment type="similarity">
    <text evidence="2 9">Belongs to the short-chain dehydrogenases/reductases (SDR) family.</text>
</comment>
<feature type="active site" description="Proton acceptor" evidence="7">
    <location>
        <position position="158"/>
    </location>
</feature>
<keyword evidence="5 8" id="KW-0520">NAD</keyword>
<dbReference type="GO" id="GO:0052588">
    <property type="term" value="F:diacetyl reductase ((S)-acetoin forming) (NAD+) activity"/>
    <property type="evidence" value="ECO:0007669"/>
    <property type="project" value="UniProtKB-EC"/>
</dbReference>
<dbReference type="Pfam" id="PF00106">
    <property type="entry name" value="adh_short"/>
    <property type="match status" value="1"/>
</dbReference>
<evidence type="ECO:0000313" key="10">
    <source>
        <dbReference type="EMBL" id="KRL22402.1"/>
    </source>
</evidence>
<dbReference type="NCBIfam" id="NF005559">
    <property type="entry name" value="PRK07231.1"/>
    <property type="match status" value="1"/>
</dbReference>
<dbReference type="PRINTS" id="PR00081">
    <property type="entry name" value="GDHRDH"/>
</dbReference>
<dbReference type="Proteomes" id="UP000051439">
    <property type="component" value="Unassembled WGS sequence"/>
</dbReference>
<dbReference type="Gene3D" id="3.40.50.720">
    <property type="entry name" value="NAD(P)-binding Rossmann-like Domain"/>
    <property type="match status" value="1"/>
</dbReference>
<feature type="binding site" evidence="8">
    <location>
        <position position="92"/>
    </location>
    <ligand>
        <name>NAD(+)</name>
        <dbReference type="ChEBI" id="CHEBI:57540"/>
    </ligand>
</feature>
<name>A0A0R1NXC2_9LACO</name>
<dbReference type="GO" id="GO:0045150">
    <property type="term" value="P:acetoin catabolic process"/>
    <property type="evidence" value="ECO:0007669"/>
    <property type="project" value="InterPro"/>
</dbReference>
<evidence type="ECO:0000313" key="11">
    <source>
        <dbReference type="Proteomes" id="UP000051439"/>
    </source>
</evidence>
<dbReference type="PANTHER" id="PTHR43639:SF1">
    <property type="entry name" value="SHORT-CHAIN DEHYDROGENASE_REDUCTASE FAMILY PROTEIN"/>
    <property type="match status" value="1"/>
</dbReference>
<feature type="binding site" evidence="8">
    <location>
        <position position="158"/>
    </location>
    <ligand>
        <name>NAD(+)</name>
        <dbReference type="ChEBI" id="CHEBI:57540"/>
    </ligand>
</feature>
<feature type="binding site" evidence="8">
    <location>
        <position position="162"/>
    </location>
    <ligand>
        <name>NAD(+)</name>
        <dbReference type="ChEBI" id="CHEBI:57540"/>
    </ligand>
</feature>
<protein>
    <recommendedName>
        <fullName evidence="3">diacetyl reductase [(S)-acetoin forming]</fullName>
        <ecNumber evidence="3">1.1.1.304</ecNumber>
    </recommendedName>
</protein>
<evidence type="ECO:0000256" key="9">
    <source>
        <dbReference type="RuleBase" id="RU000363"/>
    </source>
</evidence>
<organism evidence="10 11">
    <name type="scientific">Lentilactobacillus kisonensis DSM 19906 = JCM 15041</name>
    <dbReference type="NCBI Taxonomy" id="1423766"/>
    <lineage>
        <taxon>Bacteria</taxon>
        <taxon>Bacillati</taxon>
        <taxon>Bacillota</taxon>
        <taxon>Bacilli</taxon>
        <taxon>Lactobacillales</taxon>
        <taxon>Lactobacillaceae</taxon>
        <taxon>Lentilactobacillus</taxon>
    </lineage>
</organism>
<dbReference type="EC" id="1.1.1.304" evidence="3"/>
<gene>
    <name evidence="10" type="ORF">FC98_GL002536</name>
</gene>
<keyword evidence="11" id="KW-1185">Reference proteome</keyword>
<dbReference type="AlphaFoldDB" id="A0A0R1NXC2"/>
<feature type="binding site" evidence="8">
    <location>
        <begin position="188"/>
        <end position="193"/>
    </location>
    <ligand>
        <name>NAD(+)</name>
        <dbReference type="ChEBI" id="CHEBI:57540"/>
    </ligand>
</feature>
<dbReference type="PANTHER" id="PTHR43639">
    <property type="entry name" value="OXIDOREDUCTASE, SHORT-CHAIN DEHYDROGENASE/REDUCTASE FAMILY (AFU_ORTHOLOGUE AFUA_5G02870)"/>
    <property type="match status" value="1"/>
</dbReference>
<dbReference type="NCBIfam" id="TIGR02415">
    <property type="entry name" value="23BDH"/>
    <property type="match status" value="1"/>
</dbReference>
<evidence type="ECO:0000256" key="4">
    <source>
        <dbReference type="ARBA" id="ARBA00023002"/>
    </source>
</evidence>
<reference evidence="10 11" key="1">
    <citation type="journal article" date="2015" name="Genome Announc.">
        <title>Expanding the biotechnology potential of lactobacilli through comparative genomics of 213 strains and associated genera.</title>
        <authorList>
            <person name="Sun Z."/>
            <person name="Harris H.M."/>
            <person name="McCann A."/>
            <person name="Guo C."/>
            <person name="Argimon S."/>
            <person name="Zhang W."/>
            <person name="Yang X."/>
            <person name="Jeffery I.B."/>
            <person name="Cooney J.C."/>
            <person name="Kagawa T.F."/>
            <person name="Liu W."/>
            <person name="Song Y."/>
            <person name="Salvetti E."/>
            <person name="Wrobel A."/>
            <person name="Rasinkangas P."/>
            <person name="Parkhill J."/>
            <person name="Rea M.C."/>
            <person name="O'Sullivan O."/>
            <person name="Ritari J."/>
            <person name="Douillard F.P."/>
            <person name="Paul Ross R."/>
            <person name="Yang R."/>
            <person name="Briner A.E."/>
            <person name="Felis G.E."/>
            <person name="de Vos W.M."/>
            <person name="Barrangou R."/>
            <person name="Klaenhammer T.R."/>
            <person name="Caufield P.W."/>
            <person name="Cui Y."/>
            <person name="Zhang H."/>
            <person name="O'Toole P.W."/>
        </authorList>
    </citation>
    <scope>NUCLEOTIDE SEQUENCE [LARGE SCALE GENOMIC DNA]</scope>
    <source>
        <strain evidence="10 11">DSM 19906</strain>
    </source>
</reference>
<comment type="function">
    <text evidence="1">Catalyzes the irreversible reduction of 2,3-butanediol to (S)-acetoin in the presence of NADH.</text>
</comment>
<sequence length="262" mass="28089">MEDLHMTKKVALITGAGQGIGEGIARQLATDGFDVALSGRHLDKVQRVADDINKNGGNAIAIQSDVQYKDQVFDSVKQTVAKYGQMDVFVNNAGIAHVAQICNTTEEDLDKLLDINVKGTFFGIQAAAAQFKKQKTPGKIINASSIAGHEGFELLGGYSATKFAIRGLTQAAAKELARDQITVNAYCPGIVLTPMWDQIDEEMGQVNHVAKGESLKEYLKGIALGRGEEPQDVANLVSFLASEKANYITGQAIMVDGGIKYV</sequence>
<dbReference type="EMBL" id="AZEB01000007">
    <property type="protein sequence ID" value="KRL22402.1"/>
    <property type="molecule type" value="Genomic_DNA"/>
</dbReference>
<dbReference type="SUPFAM" id="SSF51735">
    <property type="entry name" value="NAD(P)-binding Rossmann-fold domains"/>
    <property type="match status" value="1"/>
</dbReference>
<evidence type="ECO:0000256" key="8">
    <source>
        <dbReference type="PIRSR" id="PIRSR614007-2"/>
    </source>
</evidence>
<proteinExistence type="inferred from homology"/>
<evidence type="ECO:0000256" key="7">
    <source>
        <dbReference type="PIRSR" id="PIRSR614007-1"/>
    </source>
</evidence>
<evidence type="ECO:0000256" key="5">
    <source>
        <dbReference type="ARBA" id="ARBA00023027"/>
    </source>
</evidence>
<dbReference type="PATRIC" id="fig|1423766.4.peg.2644"/>
<evidence type="ECO:0000256" key="1">
    <source>
        <dbReference type="ARBA" id="ARBA00003200"/>
    </source>
</evidence>
<dbReference type="PRINTS" id="PR00080">
    <property type="entry name" value="SDRFAMILY"/>
</dbReference>
<dbReference type="FunFam" id="3.40.50.720:FF:000084">
    <property type="entry name" value="Short-chain dehydrogenase reductase"/>
    <property type="match status" value="1"/>
</dbReference>
<dbReference type="InterPro" id="IPR036291">
    <property type="entry name" value="NAD(P)-bd_dom_sf"/>
</dbReference>
<accession>A0A0R1NXC2</accession>
<dbReference type="InterPro" id="IPR020904">
    <property type="entry name" value="Sc_DH/Rdtase_CS"/>
</dbReference>
<keyword evidence="4" id="KW-0560">Oxidoreductase</keyword>
<comment type="catalytic activity">
    <reaction evidence="6">
        <text>(S)-acetoin + NAD(+) = diacetyl + NADH + H(+)</text>
        <dbReference type="Rhea" id="RHEA:27286"/>
        <dbReference type="ChEBI" id="CHEBI:15378"/>
        <dbReference type="ChEBI" id="CHEBI:15687"/>
        <dbReference type="ChEBI" id="CHEBI:16583"/>
        <dbReference type="ChEBI" id="CHEBI:57540"/>
        <dbReference type="ChEBI" id="CHEBI:57945"/>
        <dbReference type="EC" id="1.1.1.304"/>
    </reaction>
</comment>